<organism evidence="3 4">
    <name type="scientific">Chlorobium ferrooxidans DSM 13031</name>
    <dbReference type="NCBI Taxonomy" id="377431"/>
    <lineage>
        <taxon>Bacteria</taxon>
        <taxon>Pseudomonadati</taxon>
        <taxon>Chlorobiota</taxon>
        <taxon>Chlorobiia</taxon>
        <taxon>Chlorobiales</taxon>
        <taxon>Chlorobiaceae</taxon>
        <taxon>Chlorobium/Pelodictyon group</taxon>
        <taxon>Chlorobium</taxon>
    </lineage>
</organism>
<dbReference type="Pfam" id="PF00994">
    <property type="entry name" value="MoCF_biosynth"/>
    <property type="match status" value="1"/>
</dbReference>
<dbReference type="SMART" id="SM00852">
    <property type="entry name" value="MoCF_biosynth"/>
    <property type="match status" value="1"/>
</dbReference>
<reference evidence="3 4" key="1">
    <citation type="submission" date="2006-07" db="EMBL/GenBank/DDBJ databases">
        <title>Annotation of the draft genome assembly of Chlorobium ferroxidans DSM 13031.</title>
        <authorList>
            <consortium name="US DOE Joint Genome Institute (JGI-ORNL)"/>
            <person name="Larimer F."/>
            <person name="Land M."/>
            <person name="Hauser L."/>
        </authorList>
    </citation>
    <scope>NUCLEOTIDE SEQUENCE [LARGE SCALE GENOMIC DNA]</scope>
    <source>
        <strain evidence="3 4">DSM 13031</strain>
    </source>
</reference>
<dbReference type="RefSeq" id="WP_006365650.1">
    <property type="nucleotide sequence ID" value="NZ_AASE01000003.1"/>
</dbReference>
<dbReference type="SUPFAM" id="SSF53218">
    <property type="entry name" value="Molybdenum cofactor biosynthesis proteins"/>
    <property type="match status" value="1"/>
</dbReference>
<protein>
    <recommendedName>
        <fullName evidence="1">CinA-like protein</fullName>
    </recommendedName>
</protein>
<dbReference type="NCBIfam" id="TIGR00199">
    <property type="entry name" value="PncC_domain"/>
    <property type="match status" value="1"/>
</dbReference>
<sequence length="418" mass="44466">MRADIVSIGDELLKGQRVNTNASFMAAALAGIGIAVNRIVACSDVEPEIAAVLAESLERSEVVLVTGGLGPTRDDRTRSAVQQLLRRGVELSEDAYQNLASLMKQRGRTMNDALRDQAMVIEGSHVILNTKGSAAGMIIGCGEPFRNNYLVLMPGVPSEMKAMMELTVLPYFSALSSSFIRHTPVKTLGIGESMLAEMIVEVEDSLPEGTTLAYLPHAAGVSLMISTIGSDRERVEEDNKGVVDAIIKRAKRFIYATGESTLEETIGELLSRSGLTVAVAESCTGGLVASRLTDVAGSSAYFLQGFVVYTNKAKEETLGVPKESVEEFGAVSEEVACAMARGCLEKSGADFALATTGIAGPAGGSAEKPVGMLCLALAVKSSGTVQSRTLFMHGDRELNKIRFSEAALREIWEYLRAS</sequence>
<name>Q0YTN7_9CHLB</name>
<dbReference type="EMBL" id="AASE01000003">
    <property type="protein sequence ID" value="EAT59518.1"/>
    <property type="molecule type" value="Genomic_DNA"/>
</dbReference>
<dbReference type="PANTHER" id="PTHR13939:SF0">
    <property type="entry name" value="NMN AMIDOHYDROLASE-LIKE PROTEIN YFAY"/>
    <property type="match status" value="1"/>
</dbReference>
<dbReference type="InterPro" id="IPR036653">
    <property type="entry name" value="CinA-like_C"/>
</dbReference>
<dbReference type="Gene3D" id="3.30.70.2860">
    <property type="match status" value="1"/>
</dbReference>
<dbReference type="PIRSF" id="PIRSF006728">
    <property type="entry name" value="CinA"/>
    <property type="match status" value="1"/>
</dbReference>
<proteinExistence type="inferred from homology"/>
<comment type="similarity">
    <text evidence="1">Belongs to the CinA family.</text>
</comment>
<dbReference type="Pfam" id="PF18146">
    <property type="entry name" value="CinA_KH"/>
    <property type="match status" value="1"/>
</dbReference>
<dbReference type="InterPro" id="IPR001453">
    <property type="entry name" value="MoaB/Mog_dom"/>
</dbReference>
<dbReference type="InterPro" id="IPR041424">
    <property type="entry name" value="CinA_KH"/>
</dbReference>
<dbReference type="InterPro" id="IPR050101">
    <property type="entry name" value="CinA"/>
</dbReference>
<keyword evidence="4" id="KW-1185">Reference proteome</keyword>
<evidence type="ECO:0000259" key="2">
    <source>
        <dbReference type="SMART" id="SM00852"/>
    </source>
</evidence>
<accession>Q0YTN7</accession>
<dbReference type="Pfam" id="PF02464">
    <property type="entry name" value="CinA"/>
    <property type="match status" value="1"/>
</dbReference>
<reference evidence="3 4" key="2">
    <citation type="submission" date="2006-07" db="EMBL/GenBank/DDBJ databases">
        <title>Sequencing of the draft genome and assembly of Chlorobium ferroxidans DSM 13031.</title>
        <authorList>
            <consortium name="US DOE Joint Genome Institute (JGI-PGF)"/>
            <person name="Copeland A."/>
            <person name="Lucas S."/>
            <person name="Lapidus A."/>
            <person name="Barry K."/>
            <person name="Glavina del Rio T."/>
            <person name="Dalin E."/>
            <person name="Tice H."/>
            <person name="Bruce D."/>
            <person name="Pitluck S."/>
            <person name="Richardson P."/>
        </authorList>
    </citation>
    <scope>NUCLEOTIDE SEQUENCE [LARGE SCALE GENOMIC DNA]</scope>
    <source>
        <strain evidence="3 4">DSM 13031</strain>
    </source>
</reference>
<dbReference type="HAMAP" id="MF_00226_B">
    <property type="entry name" value="CinA_B"/>
    <property type="match status" value="1"/>
</dbReference>
<dbReference type="InterPro" id="IPR008135">
    <property type="entry name" value="Competence-induced_CinA"/>
</dbReference>
<dbReference type="AlphaFoldDB" id="Q0YTN7"/>
<dbReference type="SUPFAM" id="SSF142433">
    <property type="entry name" value="CinA-like"/>
    <property type="match status" value="1"/>
</dbReference>
<dbReference type="PANTHER" id="PTHR13939">
    <property type="entry name" value="NICOTINAMIDE-NUCLEOTIDE AMIDOHYDROLASE PNCC"/>
    <property type="match status" value="1"/>
</dbReference>
<gene>
    <name evidence="3" type="ORF">CferDRAFT_1525</name>
</gene>
<evidence type="ECO:0000313" key="4">
    <source>
        <dbReference type="Proteomes" id="UP000004162"/>
    </source>
</evidence>
<dbReference type="Gene3D" id="3.90.950.20">
    <property type="entry name" value="CinA-like"/>
    <property type="match status" value="1"/>
</dbReference>
<dbReference type="OrthoDB" id="9801454at2"/>
<comment type="caution">
    <text evidence="3">The sequence shown here is derived from an EMBL/GenBank/DDBJ whole genome shotgun (WGS) entry which is preliminary data.</text>
</comment>
<dbReference type="InterPro" id="IPR008136">
    <property type="entry name" value="CinA_C"/>
</dbReference>
<dbReference type="Proteomes" id="UP000004162">
    <property type="component" value="Unassembled WGS sequence"/>
</dbReference>
<dbReference type="CDD" id="cd00885">
    <property type="entry name" value="cinA"/>
    <property type="match status" value="1"/>
</dbReference>
<evidence type="ECO:0000313" key="3">
    <source>
        <dbReference type="EMBL" id="EAT59518.1"/>
    </source>
</evidence>
<evidence type="ECO:0000256" key="1">
    <source>
        <dbReference type="HAMAP-Rule" id="MF_00226"/>
    </source>
</evidence>
<dbReference type="NCBIfam" id="TIGR00200">
    <property type="entry name" value="cinA_nterm"/>
    <property type="match status" value="1"/>
</dbReference>
<dbReference type="Gene3D" id="3.40.980.10">
    <property type="entry name" value="MoaB/Mog-like domain"/>
    <property type="match status" value="1"/>
</dbReference>
<dbReference type="InterPro" id="IPR036425">
    <property type="entry name" value="MoaB/Mog-like_dom_sf"/>
</dbReference>
<feature type="domain" description="MoaB/Mog" evidence="2">
    <location>
        <begin position="4"/>
        <end position="174"/>
    </location>
</feature>